<dbReference type="InterPro" id="IPR009784">
    <property type="entry name" value="DUF1349"/>
</dbReference>
<dbReference type="EMBL" id="JAAQHG020000005">
    <property type="protein sequence ID" value="KAL1589135.1"/>
    <property type="molecule type" value="Genomic_DNA"/>
</dbReference>
<reference evidence="1 2" key="1">
    <citation type="journal article" date="2020" name="Microbiol. Resour. Announc.">
        <title>Draft Genome Sequence of a Cladosporium Species Isolated from the Mesophotic Ascidian Didemnum maculosum.</title>
        <authorList>
            <person name="Gioti A."/>
            <person name="Siaperas R."/>
            <person name="Nikolaivits E."/>
            <person name="Le Goff G."/>
            <person name="Ouazzani J."/>
            <person name="Kotoulas G."/>
            <person name="Topakas E."/>
        </authorList>
    </citation>
    <scope>NUCLEOTIDE SEQUENCE [LARGE SCALE GENOMIC DNA]</scope>
    <source>
        <strain evidence="1 2">TM138-S3</strain>
    </source>
</reference>
<dbReference type="RefSeq" id="XP_069232240.1">
    <property type="nucleotide sequence ID" value="XM_069370583.1"/>
</dbReference>
<organism evidence="1 2">
    <name type="scientific">Cladosporium halotolerans</name>
    <dbReference type="NCBI Taxonomy" id="1052096"/>
    <lineage>
        <taxon>Eukaryota</taxon>
        <taxon>Fungi</taxon>
        <taxon>Dikarya</taxon>
        <taxon>Ascomycota</taxon>
        <taxon>Pezizomycotina</taxon>
        <taxon>Dothideomycetes</taxon>
        <taxon>Dothideomycetidae</taxon>
        <taxon>Cladosporiales</taxon>
        <taxon>Cladosporiaceae</taxon>
        <taxon>Cladosporium</taxon>
    </lineage>
</organism>
<dbReference type="AlphaFoldDB" id="A0AB34L0N5"/>
<evidence type="ECO:0000313" key="2">
    <source>
        <dbReference type="Proteomes" id="UP000803884"/>
    </source>
</evidence>
<dbReference type="Pfam" id="PF07081">
    <property type="entry name" value="DUF1349"/>
    <property type="match status" value="1"/>
</dbReference>
<dbReference type="GeneID" id="96003421"/>
<keyword evidence="2" id="KW-1185">Reference proteome</keyword>
<dbReference type="PANTHER" id="PTHR35332:SF2">
    <property type="entry name" value="REGULATION OF ENOLASE PROTEIN 1"/>
    <property type="match status" value="1"/>
</dbReference>
<comment type="caution">
    <text evidence="1">The sequence shown here is derived from an EMBL/GenBank/DDBJ whole genome shotgun (WGS) entry which is preliminary data.</text>
</comment>
<sequence>MSLHYEAINAPQSTVPSDTTQPFTIPTPPKTDIWRRTTRGDMEFNAPGVGARIPVSAFKSLAATVSGPWKTQFDQGGILIAFPPSPGADLHGSQWIKAGIEFFNGEPKLGVVGTDRFSDWSLCPMFEEGGRASFVAEREGDTIWVYVFVKGKKEPLREVKWADLEGRAEGAEMWVGVYGAKPTPEEGDAKAGIDVAFESFKIETC</sequence>
<dbReference type="Proteomes" id="UP000803884">
    <property type="component" value="Unassembled WGS sequence"/>
</dbReference>
<accession>A0AB34L0N5</accession>
<dbReference type="PANTHER" id="PTHR35332">
    <property type="entry name" value="REGULATION OF ENOLASE PROTEIN 1"/>
    <property type="match status" value="1"/>
</dbReference>
<dbReference type="Gene3D" id="2.60.120.200">
    <property type="match status" value="1"/>
</dbReference>
<evidence type="ECO:0000313" key="1">
    <source>
        <dbReference type="EMBL" id="KAL1589135.1"/>
    </source>
</evidence>
<name>A0AB34L0N5_9PEZI</name>
<protein>
    <submittedName>
        <fullName evidence="1">Uncharacterized protein</fullName>
    </submittedName>
</protein>
<gene>
    <name evidence="1" type="ORF">WHR41_01977</name>
</gene>
<proteinExistence type="predicted"/>